<dbReference type="Pfam" id="PF00010">
    <property type="entry name" value="HLH"/>
    <property type="match status" value="1"/>
</dbReference>
<dbReference type="OrthoDB" id="1922626at2759"/>
<dbReference type="Pfam" id="PF22754">
    <property type="entry name" value="bHLH-TF_ACT-like_plant"/>
    <property type="match status" value="1"/>
</dbReference>
<keyword evidence="7" id="KW-1185">Reference proteome</keyword>
<evidence type="ECO:0000313" key="6">
    <source>
        <dbReference type="EMBL" id="KAI5072947.1"/>
    </source>
</evidence>
<sequence>MEISAMMTREDLDLKPLTELSTKTEEGLDLKPLMELSTTTEEGGDDDQFLDFFDMIFLAIDGAAFPVDTTLEDMMVEPLENPLMTLSSSTSTSAFHDQYLSHTLSKVIGEHSTNMTPPTIFSIPCTSQSQLSLQDDDVMCDERDGSDGRTCPFGSNKFTNFSAIAKAGSNSTISCHFSAKEVHSSCLHTRIEKKAAPANATSNERRIWGVRSRRRLDFKCKTMSEPMVSLLPISKVHSSKVHNMENAMVPSVSDHECTLMEHRESECSLYGIQDDLETEKSRSPSGNLACKRKTGSRNLISERRRRRNLNDKLFSLRALVPNISKLDKASIVADAIEYVRDLQRQVEEVSGEVSQLVATKEVAQQTNDGLYKNTSTSTNTNTDINSIGLNPCLKCPSQSYQYTIVKIGVTFMEGKMYHAQLQCKKGHGVLVKLTQAIEALEVDIISANFSVVNDHILNTLMIEVKEDRSLLQEEVHQKVRETMLTYGFTFEL</sequence>
<evidence type="ECO:0000313" key="7">
    <source>
        <dbReference type="Proteomes" id="UP000886520"/>
    </source>
</evidence>
<comment type="subcellular location">
    <subcellularLocation>
        <location evidence="1">Nucleus</location>
    </subcellularLocation>
</comment>
<protein>
    <recommendedName>
        <fullName evidence="5">BHLH domain-containing protein</fullName>
    </recommendedName>
</protein>
<dbReference type="PROSITE" id="PS50888">
    <property type="entry name" value="BHLH"/>
    <property type="match status" value="1"/>
</dbReference>
<evidence type="ECO:0000256" key="4">
    <source>
        <dbReference type="ARBA" id="ARBA00023242"/>
    </source>
</evidence>
<proteinExistence type="predicted"/>
<dbReference type="InterPro" id="IPR011598">
    <property type="entry name" value="bHLH_dom"/>
</dbReference>
<dbReference type="SUPFAM" id="SSF47459">
    <property type="entry name" value="HLH, helix-loop-helix DNA-binding domain"/>
    <property type="match status" value="1"/>
</dbReference>
<comment type="caution">
    <text evidence="6">The sequence shown here is derived from an EMBL/GenBank/DDBJ whole genome shotgun (WGS) entry which is preliminary data.</text>
</comment>
<keyword evidence="4" id="KW-0539">Nucleus</keyword>
<dbReference type="PANTHER" id="PTHR31945:SF144">
    <property type="entry name" value="BHLH DOMAIN-CONTAINING PROTEIN"/>
    <property type="match status" value="1"/>
</dbReference>
<dbReference type="InterPro" id="IPR051358">
    <property type="entry name" value="TF_AMS/ICE1/BHLH6-like"/>
</dbReference>
<evidence type="ECO:0000256" key="3">
    <source>
        <dbReference type="ARBA" id="ARBA00023163"/>
    </source>
</evidence>
<gene>
    <name evidence="6" type="ORF">GOP47_0013053</name>
</gene>
<dbReference type="SMART" id="SM00353">
    <property type="entry name" value="HLH"/>
    <property type="match status" value="1"/>
</dbReference>
<organism evidence="6 7">
    <name type="scientific">Adiantum capillus-veneris</name>
    <name type="common">Maidenhair fern</name>
    <dbReference type="NCBI Taxonomy" id="13818"/>
    <lineage>
        <taxon>Eukaryota</taxon>
        <taxon>Viridiplantae</taxon>
        <taxon>Streptophyta</taxon>
        <taxon>Embryophyta</taxon>
        <taxon>Tracheophyta</taxon>
        <taxon>Polypodiopsida</taxon>
        <taxon>Polypodiidae</taxon>
        <taxon>Polypodiales</taxon>
        <taxon>Pteridineae</taxon>
        <taxon>Pteridaceae</taxon>
        <taxon>Vittarioideae</taxon>
        <taxon>Adiantum</taxon>
    </lineage>
</organism>
<dbReference type="GO" id="GO:0046983">
    <property type="term" value="F:protein dimerization activity"/>
    <property type="evidence" value="ECO:0007669"/>
    <property type="project" value="InterPro"/>
</dbReference>
<evidence type="ECO:0000256" key="1">
    <source>
        <dbReference type="ARBA" id="ARBA00004123"/>
    </source>
</evidence>
<dbReference type="GO" id="GO:0003700">
    <property type="term" value="F:DNA-binding transcription factor activity"/>
    <property type="evidence" value="ECO:0007669"/>
    <property type="project" value="TreeGrafter"/>
</dbReference>
<keyword evidence="3" id="KW-0804">Transcription</keyword>
<dbReference type="EMBL" id="JABFUD020000012">
    <property type="protein sequence ID" value="KAI5072947.1"/>
    <property type="molecule type" value="Genomic_DNA"/>
</dbReference>
<dbReference type="GO" id="GO:0043565">
    <property type="term" value="F:sequence-specific DNA binding"/>
    <property type="evidence" value="ECO:0007669"/>
    <property type="project" value="TreeGrafter"/>
</dbReference>
<dbReference type="InterPro" id="IPR036638">
    <property type="entry name" value="HLH_DNA-bd_sf"/>
</dbReference>
<evidence type="ECO:0000259" key="5">
    <source>
        <dbReference type="PROSITE" id="PS50888"/>
    </source>
</evidence>
<dbReference type="GO" id="GO:0005634">
    <property type="term" value="C:nucleus"/>
    <property type="evidence" value="ECO:0007669"/>
    <property type="project" value="UniProtKB-SubCell"/>
</dbReference>
<evidence type="ECO:0000256" key="2">
    <source>
        <dbReference type="ARBA" id="ARBA00023015"/>
    </source>
</evidence>
<dbReference type="AlphaFoldDB" id="A0A9D4USD2"/>
<reference evidence="6" key="1">
    <citation type="submission" date="2021-01" db="EMBL/GenBank/DDBJ databases">
        <title>Adiantum capillus-veneris genome.</title>
        <authorList>
            <person name="Fang Y."/>
            <person name="Liao Q."/>
        </authorList>
    </citation>
    <scope>NUCLEOTIDE SEQUENCE</scope>
    <source>
        <strain evidence="6">H3</strain>
        <tissue evidence="6">Leaf</tissue>
    </source>
</reference>
<dbReference type="InterPro" id="IPR054502">
    <property type="entry name" value="bHLH-TF_ACT-like_plant"/>
</dbReference>
<dbReference type="PANTHER" id="PTHR31945">
    <property type="entry name" value="TRANSCRIPTION FACTOR SCREAM2-RELATED"/>
    <property type="match status" value="1"/>
</dbReference>
<name>A0A9D4USD2_ADICA</name>
<dbReference type="Proteomes" id="UP000886520">
    <property type="component" value="Chromosome 12"/>
</dbReference>
<keyword evidence="2" id="KW-0805">Transcription regulation</keyword>
<accession>A0A9D4USD2</accession>
<dbReference type="Gene3D" id="4.10.280.10">
    <property type="entry name" value="Helix-loop-helix DNA-binding domain"/>
    <property type="match status" value="1"/>
</dbReference>
<feature type="domain" description="BHLH" evidence="5">
    <location>
        <begin position="293"/>
        <end position="342"/>
    </location>
</feature>